<dbReference type="OrthoDB" id="6629426at2"/>
<name>A0A2P5GVU2_9ENTR</name>
<dbReference type="Proteomes" id="UP000247005">
    <property type="component" value="Unassembled WGS sequence"/>
</dbReference>
<gene>
    <name evidence="2" type="ORF">CHU32_00435</name>
    <name evidence="1" type="ORF">CHU33_00435</name>
</gene>
<evidence type="ECO:0000313" key="3">
    <source>
        <dbReference type="Proteomes" id="UP000237073"/>
    </source>
</evidence>
<evidence type="ECO:0000313" key="4">
    <source>
        <dbReference type="Proteomes" id="UP000247005"/>
    </source>
</evidence>
<dbReference type="Proteomes" id="UP000237073">
    <property type="component" value="Unassembled WGS sequence"/>
</dbReference>
<dbReference type="EMBL" id="PQGD01000001">
    <property type="protein sequence ID" value="POP50662.1"/>
    <property type="molecule type" value="Genomic_DNA"/>
</dbReference>
<dbReference type="RefSeq" id="WP_103674124.1">
    <property type="nucleotide sequence ID" value="NZ_PQGD01000001.1"/>
</dbReference>
<comment type="caution">
    <text evidence="2">The sequence shown here is derived from an EMBL/GenBank/DDBJ whole genome shotgun (WGS) entry which is preliminary data.</text>
</comment>
<evidence type="ECO:0000313" key="1">
    <source>
        <dbReference type="EMBL" id="POP47651.1"/>
    </source>
</evidence>
<sequence length="268" mass="29003">MSSVSVTERNQTPTDVFKKSSYLPTSIPLSQDKINRLLAGEEPAASTQLSQQAMEQSQKEVLQARNSIIELNQNKTNAVVNDIDTYFSGMLSHSSLSSLDMGGLISEALQTPGGQGNSTTMSMDLSLTQAKLNYLVQKFTPAEQQAAGFSEINNYIAQKASAQDAVLKDLTSASLAIAKQTGDKEGETGFSQQLDLLNAGQHASQNERRDMLSLTRSTSDSAAWFSGLRQMSRTSDDADFFKDITSSHVAALQQQWNTFMQSVAAIAA</sequence>
<dbReference type="EMBL" id="PQGE01000001">
    <property type="protein sequence ID" value="POP47651.1"/>
    <property type="molecule type" value="Genomic_DNA"/>
</dbReference>
<keyword evidence="3" id="KW-1185">Reference proteome</keyword>
<protein>
    <submittedName>
        <fullName evidence="2">Uncharacterized protein</fullName>
    </submittedName>
</protein>
<reference evidence="3 4" key="1">
    <citation type="submission" date="2018-01" db="EMBL/GenBank/DDBJ databases">
        <title>Superficieibacter electus gen. nov., sp. nov., an extended-spectrum beta-lactamase possessing member of the Enterobacteriaceae family, isolated from intensive care unit surfaces.</title>
        <authorList>
            <person name="Potter R.F."/>
            <person name="D'Souza A.W."/>
        </authorList>
    </citation>
    <scope>NUCLEOTIDE SEQUENCE [LARGE SCALE GENOMIC DNA]</scope>
    <source>
        <strain evidence="2 4">BP-1</strain>
        <strain evidence="1 3">BP-2</strain>
    </source>
</reference>
<accession>A0A2P5GVU2</accession>
<organism evidence="2 4">
    <name type="scientific">Superficieibacter electus</name>
    <dbReference type="NCBI Taxonomy" id="2022662"/>
    <lineage>
        <taxon>Bacteria</taxon>
        <taxon>Pseudomonadati</taxon>
        <taxon>Pseudomonadota</taxon>
        <taxon>Gammaproteobacteria</taxon>
        <taxon>Enterobacterales</taxon>
        <taxon>Enterobacteriaceae</taxon>
        <taxon>Superficieibacter</taxon>
    </lineage>
</organism>
<evidence type="ECO:0000313" key="2">
    <source>
        <dbReference type="EMBL" id="POP50662.1"/>
    </source>
</evidence>
<proteinExistence type="predicted"/>
<dbReference type="AlphaFoldDB" id="A0A2P5GVU2"/>